<evidence type="ECO:0000313" key="1">
    <source>
        <dbReference type="EMBL" id="SVC36793.1"/>
    </source>
</evidence>
<reference evidence="1" key="1">
    <citation type="submission" date="2018-05" db="EMBL/GenBank/DDBJ databases">
        <authorList>
            <person name="Lanie J.A."/>
            <person name="Ng W.-L."/>
            <person name="Kazmierczak K.M."/>
            <person name="Andrzejewski T.M."/>
            <person name="Davidsen T.M."/>
            <person name="Wayne K.J."/>
            <person name="Tettelin H."/>
            <person name="Glass J.I."/>
            <person name="Rusch D."/>
            <person name="Podicherti R."/>
            <person name="Tsui H.-C.T."/>
            <person name="Winkler M.E."/>
        </authorList>
    </citation>
    <scope>NUCLEOTIDE SEQUENCE</scope>
</reference>
<organism evidence="1">
    <name type="scientific">marine metagenome</name>
    <dbReference type="NCBI Taxonomy" id="408172"/>
    <lineage>
        <taxon>unclassified sequences</taxon>
        <taxon>metagenomes</taxon>
        <taxon>ecological metagenomes</taxon>
    </lineage>
</organism>
<name>A0A382LKJ6_9ZZZZ</name>
<dbReference type="AlphaFoldDB" id="A0A382LKJ6"/>
<gene>
    <name evidence="1" type="ORF">METZ01_LOCUS289647</name>
</gene>
<accession>A0A382LKJ6</accession>
<protein>
    <submittedName>
        <fullName evidence="1">Uncharacterized protein</fullName>
    </submittedName>
</protein>
<dbReference type="EMBL" id="UINC01087436">
    <property type="protein sequence ID" value="SVC36793.1"/>
    <property type="molecule type" value="Genomic_DNA"/>
</dbReference>
<sequence>MRTEGVMSADGTWNVTLNTPMGAQAGTLELATDGNTLTGTMSGPQGSMELENGTADGDSLSWTVNMTQPMPITIEATATVDGDEISGEAKLGAFGTATFSGSRA</sequence>
<proteinExistence type="predicted"/>